<evidence type="ECO:0000256" key="3">
    <source>
        <dbReference type="ARBA" id="ARBA00022568"/>
    </source>
</evidence>
<evidence type="ECO:0000256" key="9">
    <source>
        <dbReference type="ARBA" id="ARBA00023065"/>
    </source>
</evidence>
<dbReference type="EMBL" id="CAUYUJ010016180">
    <property type="protein sequence ID" value="CAK0862647.1"/>
    <property type="molecule type" value="Genomic_DNA"/>
</dbReference>
<dbReference type="InterPro" id="IPR027359">
    <property type="entry name" value="Volt_channel_dom_sf"/>
</dbReference>
<keyword evidence="3" id="KW-0109">Calcium transport</keyword>
<evidence type="ECO:0000256" key="13">
    <source>
        <dbReference type="SAM" id="MobiDB-lite"/>
    </source>
</evidence>
<dbReference type="PANTHER" id="PTHR45628">
    <property type="entry name" value="VOLTAGE-DEPENDENT CALCIUM CHANNEL TYPE A SUBUNIT ALPHA-1"/>
    <property type="match status" value="1"/>
</dbReference>
<feature type="non-terminal residue" evidence="16">
    <location>
        <position position="625"/>
    </location>
</feature>
<dbReference type="InterPro" id="IPR005821">
    <property type="entry name" value="Ion_trans_dom"/>
</dbReference>
<keyword evidence="6" id="KW-0106">Calcium</keyword>
<evidence type="ECO:0000256" key="2">
    <source>
        <dbReference type="ARBA" id="ARBA00022448"/>
    </source>
</evidence>
<evidence type="ECO:0000256" key="11">
    <source>
        <dbReference type="ARBA" id="ARBA00023180"/>
    </source>
</evidence>
<dbReference type="Proteomes" id="UP001189429">
    <property type="component" value="Unassembled WGS sequence"/>
</dbReference>
<keyword evidence="8 14" id="KW-1133">Transmembrane helix</keyword>
<keyword evidence="7" id="KW-0851">Voltage-gated channel</keyword>
<evidence type="ECO:0000256" key="1">
    <source>
        <dbReference type="ARBA" id="ARBA00004141"/>
    </source>
</evidence>
<keyword evidence="4" id="KW-0107">Calcium channel</keyword>
<evidence type="ECO:0000256" key="6">
    <source>
        <dbReference type="ARBA" id="ARBA00022837"/>
    </source>
</evidence>
<feature type="transmembrane region" description="Helical" evidence="14">
    <location>
        <begin position="468"/>
        <end position="487"/>
    </location>
</feature>
<comment type="subcellular location">
    <subcellularLocation>
        <location evidence="1">Membrane</location>
        <topology evidence="1">Multi-pass membrane protein</topology>
    </subcellularLocation>
</comment>
<keyword evidence="11" id="KW-0325">Glycoprotein</keyword>
<evidence type="ECO:0000256" key="5">
    <source>
        <dbReference type="ARBA" id="ARBA00022692"/>
    </source>
</evidence>
<dbReference type="Gene3D" id="1.20.120.350">
    <property type="entry name" value="Voltage-gated potassium channels. Chain C"/>
    <property type="match status" value="1"/>
</dbReference>
<organism evidence="16 17">
    <name type="scientific">Prorocentrum cordatum</name>
    <dbReference type="NCBI Taxonomy" id="2364126"/>
    <lineage>
        <taxon>Eukaryota</taxon>
        <taxon>Sar</taxon>
        <taxon>Alveolata</taxon>
        <taxon>Dinophyceae</taxon>
        <taxon>Prorocentrales</taxon>
        <taxon>Prorocentraceae</taxon>
        <taxon>Prorocentrum</taxon>
    </lineage>
</organism>
<reference evidence="16" key="1">
    <citation type="submission" date="2023-10" db="EMBL/GenBank/DDBJ databases">
        <authorList>
            <person name="Chen Y."/>
            <person name="Shah S."/>
            <person name="Dougan E. K."/>
            <person name="Thang M."/>
            <person name="Chan C."/>
        </authorList>
    </citation>
    <scope>NUCLEOTIDE SEQUENCE [LARGE SCALE GENOMIC DNA]</scope>
</reference>
<keyword evidence="17" id="KW-1185">Reference proteome</keyword>
<evidence type="ECO:0000256" key="10">
    <source>
        <dbReference type="ARBA" id="ARBA00023136"/>
    </source>
</evidence>
<dbReference type="Pfam" id="PF00520">
    <property type="entry name" value="Ion_trans"/>
    <property type="match status" value="1"/>
</dbReference>
<protein>
    <recommendedName>
        <fullName evidence="15">Ion transport domain-containing protein</fullName>
    </recommendedName>
</protein>
<evidence type="ECO:0000256" key="7">
    <source>
        <dbReference type="ARBA" id="ARBA00022882"/>
    </source>
</evidence>
<gene>
    <name evidence="16" type="ORF">PCOR1329_LOCUS51002</name>
</gene>
<feature type="compositionally biased region" description="Pro residues" evidence="13">
    <location>
        <begin position="164"/>
        <end position="179"/>
    </location>
</feature>
<comment type="caution">
    <text evidence="16">The sequence shown here is derived from an EMBL/GenBank/DDBJ whole genome shotgun (WGS) entry which is preliminary data.</text>
</comment>
<keyword evidence="10 14" id="KW-0472">Membrane</keyword>
<feature type="transmembrane region" description="Helical" evidence="14">
    <location>
        <begin position="357"/>
        <end position="380"/>
    </location>
</feature>
<proteinExistence type="predicted"/>
<evidence type="ECO:0000313" key="16">
    <source>
        <dbReference type="EMBL" id="CAK0862647.1"/>
    </source>
</evidence>
<evidence type="ECO:0000259" key="15">
    <source>
        <dbReference type="Pfam" id="PF00520"/>
    </source>
</evidence>
<feature type="domain" description="Ion transport" evidence="15">
    <location>
        <begin position="325"/>
        <end position="494"/>
    </location>
</feature>
<evidence type="ECO:0000256" key="12">
    <source>
        <dbReference type="ARBA" id="ARBA00023303"/>
    </source>
</evidence>
<evidence type="ECO:0000256" key="8">
    <source>
        <dbReference type="ARBA" id="ARBA00022989"/>
    </source>
</evidence>
<dbReference type="InterPro" id="IPR050599">
    <property type="entry name" value="VDCC_alpha-1_subunit"/>
</dbReference>
<keyword evidence="2" id="KW-0813">Transport</keyword>
<dbReference type="SUPFAM" id="SSF81324">
    <property type="entry name" value="Voltage-gated potassium channels"/>
    <property type="match status" value="1"/>
</dbReference>
<name>A0ABN9URK3_9DINO</name>
<feature type="region of interest" description="Disordered" evidence="13">
    <location>
        <begin position="1"/>
        <end position="20"/>
    </location>
</feature>
<evidence type="ECO:0000313" key="17">
    <source>
        <dbReference type="Proteomes" id="UP001189429"/>
    </source>
</evidence>
<keyword evidence="5 14" id="KW-0812">Transmembrane</keyword>
<keyword evidence="9" id="KW-0406">Ion transport</keyword>
<feature type="region of interest" description="Disordered" evidence="13">
    <location>
        <begin position="121"/>
        <end position="254"/>
    </location>
</feature>
<feature type="compositionally biased region" description="Basic and acidic residues" evidence="13">
    <location>
        <begin position="239"/>
        <end position="249"/>
    </location>
</feature>
<evidence type="ECO:0000256" key="4">
    <source>
        <dbReference type="ARBA" id="ARBA00022673"/>
    </source>
</evidence>
<evidence type="ECO:0000256" key="14">
    <source>
        <dbReference type="SAM" id="Phobius"/>
    </source>
</evidence>
<keyword evidence="12" id="KW-0407">Ion channel</keyword>
<accession>A0ABN9URK3</accession>
<sequence length="625" mass="68046">MDLPAALPAAGRAGVGLPDLPALPALPASRERPVLQAGGADLRGEIRGALREIGLPQIQQDMSELREDVWGMRRDLQRLSMGSARASEDGRSMLRSAPPGMLDATLLPRVSSLRVFASSSAAVVQSEDITESEDENRAGTAKVQDETFQARPPAPVAAVRPRTPWDPEPSLPSTPPSHPLAPSKAQARQSSSDAEQDRASLKKPASWVQDPPGAASIAAARDSSGGQASEDGASSRGRRTQERSADFQERSSGAVKFQTATTANLDDLTGTRKGGQSLANLRISRAVRKARNTRKTTMLELTRSMFNAETYQNLSGAAILSSARFDNAISLLILGNALTIGMEADYAARNVTEAVPWIYRAFELFFCVIFTTELVLRVYVFKLAFFWKRDLGLLWNYFDLLVVGAQLIQEIIELMKFSSDDNNAGHLRLLRILRVLRIVRIFRLVRVLHLISELRTIVSSIIGSFRSLFWVVILLLLMMYIVGVWFLQSVTDHFIARLESDTDGEGITYSPGEMSLKDRSSNKLSRIVHLRWSVRVSWVGDGPLPFVGASSAAPAAHLAPGHRGDTAPTRDTRADLRELTLGCGQEVGLLACRSASSGPPGFGATRCPRLGKLERGGIAHGWYGT</sequence>
<dbReference type="PANTHER" id="PTHR45628:SF7">
    <property type="entry name" value="VOLTAGE-DEPENDENT CALCIUM CHANNEL TYPE A SUBUNIT ALPHA-1"/>
    <property type="match status" value="1"/>
</dbReference>